<evidence type="ECO:0000313" key="10">
    <source>
        <dbReference type="EMBL" id="MDR4329178.1"/>
    </source>
</evidence>
<dbReference type="PANTHER" id="PTHR45527:SF14">
    <property type="entry name" value="PLIPASTATIN SYNTHASE SUBUNIT B"/>
    <property type="match status" value="1"/>
</dbReference>
<feature type="domain" description="Carrier" evidence="9">
    <location>
        <begin position="1183"/>
        <end position="1259"/>
    </location>
</feature>
<dbReference type="GO" id="GO:0017000">
    <property type="term" value="P:antibiotic biosynthetic process"/>
    <property type="evidence" value="ECO:0007669"/>
    <property type="project" value="UniProtKB-KW"/>
</dbReference>
<evidence type="ECO:0000256" key="8">
    <source>
        <dbReference type="ARBA" id="ARBA00023194"/>
    </source>
</evidence>
<dbReference type="InterPro" id="IPR020845">
    <property type="entry name" value="AMP-binding_CS"/>
</dbReference>
<evidence type="ECO:0000256" key="1">
    <source>
        <dbReference type="ARBA" id="ARBA00001957"/>
    </source>
</evidence>
<gene>
    <name evidence="10" type="ORF">FOS08_25885</name>
</gene>
<evidence type="ECO:0000256" key="6">
    <source>
        <dbReference type="ARBA" id="ARBA00022741"/>
    </source>
</evidence>
<dbReference type="PROSITE" id="PS50075">
    <property type="entry name" value="CARRIER"/>
    <property type="match status" value="2"/>
</dbReference>
<dbReference type="GO" id="GO:0044550">
    <property type="term" value="P:secondary metabolite biosynthetic process"/>
    <property type="evidence" value="ECO:0007669"/>
    <property type="project" value="UniProtKB-ARBA"/>
</dbReference>
<dbReference type="InterPro" id="IPR010080">
    <property type="entry name" value="Thioester_reductase-like_dom"/>
</dbReference>
<dbReference type="Gene3D" id="3.40.50.12780">
    <property type="entry name" value="N-terminal domain of ligase-like"/>
    <property type="match status" value="1"/>
</dbReference>
<reference evidence="10" key="1">
    <citation type="submission" date="2019-07" db="EMBL/GenBank/DDBJ databases">
        <title>Phylogenomic Reclassification of ATCC Bacillus Strains and Various Taxa within the Genus Bacillus.</title>
        <authorList>
            <person name="Riojas M.A."/>
            <person name="Frank A.M."/>
            <person name="Fenn S.L."/>
            <person name="King S.P."/>
            <person name="Brower S.M."/>
            <person name="Hazbon M.H."/>
        </authorList>
    </citation>
    <scope>NUCLEOTIDE SEQUENCE</scope>
    <source>
        <strain evidence="10">NR-12239</strain>
    </source>
</reference>
<feature type="non-terminal residue" evidence="10">
    <location>
        <position position="1"/>
    </location>
</feature>
<dbReference type="InterPro" id="IPR009081">
    <property type="entry name" value="PP-bd_ACP"/>
</dbReference>
<dbReference type="SUPFAM" id="SSF47336">
    <property type="entry name" value="ACP-like"/>
    <property type="match status" value="2"/>
</dbReference>
<proteinExistence type="inferred from homology"/>
<evidence type="ECO:0000256" key="7">
    <source>
        <dbReference type="ARBA" id="ARBA00022840"/>
    </source>
</evidence>
<dbReference type="Gene3D" id="3.40.50.720">
    <property type="entry name" value="NAD(P)-binding Rossmann-like Domain"/>
    <property type="match status" value="1"/>
</dbReference>
<comment type="cofactor">
    <cofactor evidence="1">
        <name>pantetheine 4'-phosphate</name>
        <dbReference type="ChEBI" id="CHEBI:47942"/>
    </cofactor>
</comment>
<dbReference type="InterPro" id="IPR045851">
    <property type="entry name" value="AMP-bd_C_sf"/>
</dbReference>
<dbReference type="Gene3D" id="3.30.300.30">
    <property type="match status" value="2"/>
</dbReference>
<dbReference type="Gene3D" id="3.30.559.30">
    <property type="entry name" value="Nonribosomal peptide synthetase, condensation domain"/>
    <property type="match status" value="1"/>
</dbReference>
<dbReference type="CDD" id="cd05235">
    <property type="entry name" value="SDR_e1"/>
    <property type="match status" value="1"/>
</dbReference>
<sequence>SNAKLYRTGDSVKYLPDGNLEYIGRIDNQVKIRGFRIELGEIETVLGQHPMIKEVVVLAQEDEHGDKRLVAYVVGEGSVQDWREHIKEKLPNYMVPAHVVKMDALPLTINGKFDTKALPKWDSAVQASVEHIGPRNETEKKLVTIWSSVLDINQSTIGVHDSFFELGGHSLLATQVVSRLREVFEISLPLHELFQYSTIEGLSRRITTLLQENKDYDISPLQPKERGERVPLSYAQQRLWFMNQLEPNSSLYNIPTTWCLKGKWAIEALEKGYNALIHRHEMLRTVFQEINGEPLQVIEDYTTKSLQVIDLRHLPQEEKELQMKDLTQREIEKPFDLSEGPLIRTQLIIMEEEELVLLCTMHHIISDGWSMGILFDEWFALYQAFAEEKTAQLQPLPLQYADFAQWQRDWLKDEVLSQQLEYWQKELNGELPVLKLPFDSPRPAVQSYKGDTYQVILPVALLERIKAFSRQEGATLFMTLLAGYQGFLSRYTGQKDILVGSPIANRNHKEIEGLIGFFVNTLVYRANLTDDLTFKELVAQVKGKALKAQEYQDVPFEKVVEVLQPERNASHSPIFQTMFTLQTHSRKLPKILDHSLEPIPSYMAVAKFDLTVVMEETEEGLQVAFEYNTDLFNASTINRMAKHFEPWLSEVMDSPQKSIGSLKLMSKGEEKQLLKEWNDTRVEYPTESIIQELFEQQTARTPEAVALVYKNQRLTYKELNERANQLAHSLLKKGVGPETMVGICMERSVEMIVGLLGILKAGGAYVPLDPTYPEQRLKYILDNANIKLMVTQRNVKGWIPEGIEIICLDENQEMISQESMANPVVEATPENLAYVIYTSGSTGNPKGVLLEQKGLCNLVHTIIDLMQLNSNSRVIQFASLSFDAAVFEIFTTLVAGGTLCVSSQEDVMPGEPLTKFLQNNKITHATLPPTVLNALDESKFEHLKVVVSAGSACSEELAKRWSNNRIFINAYGPTEATVCATAGIYEGNGQPPIGRQLSNVEVYVLDQNQQPVPIGVAGELCIGGVGLARGYLNRPELTEASFIPHPFNGDSNAKLYRTGDSVKYLPDGNLEYIGRIDNQVKIRGFRIELGEIETVLGQHPMIKEGVVVAQEDEHGDKRLVAYVVGEGSVQEWREHVKEQLPNYMVPAHFVKMDALPLTINGKFDTKALAKWDSVVQASVEHIGPRNKTEKKLMTIWSSVLGIDQSTIGVHDNFFELGGHSMKIMETLVKTLSEGWNVTVKDYYELQTISKIAEKIDNGTSVYSQSNKSQIQFLKPPKKRVATGKFHQRFDQSSAVLLTGVTGYLGIHLLEQLLDTTKCKVYCLVRGRDEEEAQVRLLKNLWFYFKDKFTKYEALINERIFIVNGDLAEKRLGLNEDIYVTLHKNIKTVIHAAALTKHFGDYTDFERANIKSLKEILTFVGDDKKLHYISTMSVSGQFVLGEEEKVFQENDFYIEQNYEDNVYVKSKFLAEHEVFKAISKGANAAIYRVGNLTNRYCDGQHQINIIDNAFMGRLKFVLQYCVVSNNLLSSKVEFTPVDYCSNAIIRLVTSNIDIDNAHDYIFHMYNHQKLELKDMVEMFKQIGHSVEVLGDSEYQQLMLKISQDENRQEDIQRLMVSGEKMDERYKVVGLDSIRTQKKLENIDFQWPKINIEYLQKVIEYIISSGFLSRDELGILGSSAKR</sequence>
<protein>
    <submittedName>
        <fullName evidence="10">Amino acid adenylation domain-containing protein</fullName>
    </submittedName>
</protein>
<dbReference type="FunFam" id="3.40.50.12780:FF:000012">
    <property type="entry name" value="Non-ribosomal peptide synthetase"/>
    <property type="match status" value="1"/>
</dbReference>
<comment type="similarity">
    <text evidence="2">Belongs to the ATP-dependent AMP-binding enzyme family.</text>
</comment>
<dbReference type="InterPro" id="IPR000873">
    <property type="entry name" value="AMP-dep_synth/lig_dom"/>
</dbReference>
<dbReference type="GO" id="GO:0005829">
    <property type="term" value="C:cytosol"/>
    <property type="evidence" value="ECO:0007669"/>
    <property type="project" value="TreeGrafter"/>
</dbReference>
<dbReference type="GO" id="GO:0031177">
    <property type="term" value="F:phosphopantetheine binding"/>
    <property type="evidence" value="ECO:0007669"/>
    <property type="project" value="InterPro"/>
</dbReference>
<dbReference type="InterPro" id="IPR036291">
    <property type="entry name" value="NAD(P)-bd_dom_sf"/>
</dbReference>
<dbReference type="Proteomes" id="UP001248134">
    <property type="component" value="Unassembled WGS sequence"/>
</dbReference>
<dbReference type="InterPro" id="IPR013120">
    <property type="entry name" value="FAR_NAD-bd"/>
</dbReference>
<dbReference type="FunFam" id="3.30.559.10:FF:000012">
    <property type="entry name" value="Non-ribosomal peptide synthetase"/>
    <property type="match status" value="1"/>
</dbReference>
<dbReference type="InterPro" id="IPR010071">
    <property type="entry name" value="AA_adenyl_dom"/>
</dbReference>
<dbReference type="CDD" id="cd19531">
    <property type="entry name" value="LCL_NRPS-like"/>
    <property type="match status" value="1"/>
</dbReference>
<organism evidence="10 11">
    <name type="scientific">Bacillus pseudomycoides</name>
    <dbReference type="NCBI Taxonomy" id="64104"/>
    <lineage>
        <taxon>Bacteria</taxon>
        <taxon>Bacillati</taxon>
        <taxon>Bacillota</taxon>
        <taxon>Bacilli</taxon>
        <taxon>Bacillales</taxon>
        <taxon>Bacillaceae</taxon>
        <taxon>Bacillus</taxon>
        <taxon>Bacillus cereus group</taxon>
    </lineage>
</organism>
<evidence type="ECO:0000259" key="9">
    <source>
        <dbReference type="PROSITE" id="PS50075"/>
    </source>
</evidence>
<dbReference type="InterPro" id="IPR001242">
    <property type="entry name" value="Condensation_dom"/>
</dbReference>
<dbReference type="CDD" id="cd05930">
    <property type="entry name" value="A_NRPS"/>
    <property type="match status" value="1"/>
</dbReference>
<keyword evidence="3" id="KW-0596">Phosphopantetheine</keyword>
<dbReference type="InterPro" id="IPR023213">
    <property type="entry name" value="CAT-like_dom_sf"/>
</dbReference>
<dbReference type="InterPro" id="IPR020806">
    <property type="entry name" value="PKS_PP-bd"/>
</dbReference>
<dbReference type="Pfam" id="PF07993">
    <property type="entry name" value="NAD_binding_4"/>
    <property type="match status" value="1"/>
</dbReference>
<dbReference type="NCBIfam" id="TIGR01733">
    <property type="entry name" value="AA-adenyl-dom"/>
    <property type="match status" value="1"/>
</dbReference>
<dbReference type="Pfam" id="PF13193">
    <property type="entry name" value="AMP-binding_C"/>
    <property type="match status" value="2"/>
</dbReference>
<dbReference type="FunFam" id="3.30.300.30:FF:000010">
    <property type="entry name" value="Enterobactin synthetase component F"/>
    <property type="match status" value="2"/>
</dbReference>
<comment type="caution">
    <text evidence="10">The sequence shown here is derived from an EMBL/GenBank/DDBJ whole genome shotgun (WGS) entry which is preliminary data.</text>
</comment>
<dbReference type="InterPro" id="IPR025110">
    <property type="entry name" value="AMP-bd_C"/>
</dbReference>
<name>A0AAJ1Z6L6_9BACI</name>
<evidence type="ECO:0000256" key="3">
    <source>
        <dbReference type="ARBA" id="ARBA00022450"/>
    </source>
</evidence>
<dbReference type="FunFam" id="3.40.50.980:FF:000001">
    <property type="entry name" value="Non-ribosomal peptide synthetase"/>
    <property type="match status" value="1"/>
</dbReference>
<dbReference type="FunFam" id="1.10.1200.10:FF:000005">
    <property type="entry name" value="Nonribosomal peptide synthetase 1"/>
    <property type="match status" value="1"/>
</dbReference>
<dbReference type="SUPFAM" id="SSF56801">
    <property type="entry name" value="Acetyl-CoA synthetase-like"/>
    <property type="match status" value="2"/>
</dbReference>
<dbReference type="Pfam" id="PF00668">
    <property type="entry name" value="Condensation"/>
    <property type="match status" value="1"/>
</dbReference>
<dbReference type="GO" id="GO:0008610">
    <property type="term" value="P:lipid biosynthetic process"/>
    <property type="evidence" value="ECO:0007669"/>
    <property type="project" value="UniProtKB-ARBA"/>
</dbReference>
<dbReference type="Gene3D" id="3.40.50.980">
    <property type="match status" value="2"/>
</dbReference>
<dbReference type="InterPro" id="IPR042099">
    <property type="entry name" value="ANL_N_sf"/>
</dbReference>
<dbReference type="FunFam" id="2.30.38.10:FF:000001">
    <property type="entry name" value="Non-ribosomal peptide synthetase PvdI"/>
    <property type="match status" value="1"/>
</dbReference>
<evidence type="ECO:0000256" key="2">
    <source>
        <dbReference type="ARBA" id="ARBA00006432"/>
    </source>
</evidence>
<dbReference type="GO" id="GO:0005524">
    <property type="term" value="F:ATP binding"/>
    <property type="evidence" value="ECO:0007669"/>
    <property type="project" value="UniProtKB-KW"/>
</dbReference>
<dbReference type="PROSITE" id="PS00455">
    <property type="entry name" value="AMP_BINDING"/>
    <property type="match status" value="1"/>
</dbReference>
<dbReference type="Gene3D" id="1.10.1200.10">
    <property type="entry name" value="ACP-like"/>
    <property type="match status" value="2"/>
</dbReference>
<dbReference type="SUPFAM" id="SSF51735">
    <property type="entry name" value="NAD(P)-binding Rossmann-fold domains"/>
    <property type="match status" value="1"/>
</dbReference>
<dbReference type="SUPFAM" id="SSF52777">
    <property type="entry name" value="CoA-dependent acyltransferases"/>
    <property type="match status" value="2"/>
</dbReference>
<dbReference type="GO" id="GO:0043041">
    <property type="term" value="P:amino acid activation for nonribosomal peptide biosynthetic process"/>
    <property type="evidence" value="ECO:0007669"/>
    <property type="project" value="TreeGrafter"/>
</dbReference>
<evidence type="ECO:0000313" key="11">
    <source>
        <dbReference type="Proteomes" id="UP001248134"/>
    </source>
</evidence>
<dbReference type="EMBL" id="VLYX01000052">
    <property type="protein sequence ID" value="MDR4329178.1"/>
    <property type="molecule type" value="Genomic_DNA"/>
</dbReference>
<dbReference type="PANTHER" id="PTHR45527">
    <property type="entry name" value="NONRIBOSOMAL PEPTIDE SYNTHETASE"/>
    <property type="match status" value="1"/>
</dbReference>
<dbReference type="Gene3D" id="2.30.38.10">
    <property type="entry name" value="Luciferase, Domain 3"/>
    <property type="match status" value="1"/>
</dbReference>
<dbReference type="PROSITE" id="PS00012">
    <property type="entry name" value="PHOSPHOPANTETHEINE"/>
    <property type="match status" value="1"/>
</dbReference>
<dbReference type="GO" id="GO:0016874">
    <property type="term" value="F:ligase activity"/>
    <property type="evidence" value="ECO:0007669"/>
    <property type="project" value="UniProtKB-KW"/>
</dbReference>
<keyword evidence="6" id="KW-0547">Nucleotide-binding</keyword>
<keyword evidence="8" id="KW-0045">Antibiotic biosynthesis</keyword>
<dbReference type="Gene3D" id="3.30.559.10">
    <property type="entry name" value="Chloramphenicol acetyltransferase-like domain"/>
    <property type="match status" value="1"/>
</dbReference>
<keyword evidence="7" id="KW-0067">ATP-binding</keyword>
<dbReference type="Pfam" id="PF00501">
    <property type="entry name" value="AMP-binding"/>
    <property type="match status" value="1"/>
</dbReference>
<accession>A0AAJ1Z6L6</accession>
<keyword evidence="4" id="KW-0597">Phosphoprotein</keyword>
<dbReference type="InterPro" id="IPR036736">
    <property type="entry name" value="ACP-like_sf"/>
</dbReference>
<dbReference type="RefSeq" id="WP_309440472.1">
    <property type="nucleotide sequence ID" value="NZ_VLYX01000052.1"/>
</dbReference>
<dbReference type="Pfam" id="PF00550">
    <property type="entry name" value="PP-binding"/>
    <property type="match status" value="2"/>
</dbReference>
<feature type="domain" description="Carrier" evidence="9">
    <location>
        <begin position="133"/>
        <end position="210"/>
    </location>
</feature>
<dbReference type="InterPro" id="IPR006162">
    <property type="entry name" value="Ppantetheine_attach_site"/>
</dbReference>
<evidence type="ECO:0000256" key="5">
    <source>
        <dbReference type="ARBA" id="ARBA00022598"/>
    </source>
</evidence>
<dbReference type="SMART" id="SM00823">
    <property type="entry name" value="PKS_PP"/>
    <property type="match status" value="1"/>
</dbReference>
<evidence type="ECO:0000256" key="4">
    <source>
        <dbReference type="ARBA" id="ARBA00022553"/>
    </source>
</evidence>
<keyword evidence="5" id="KW-0436">Ligase</keyword>